<dbReference type="GO" id="GO:0003677">
    <property type="term" value="F:DNA binding"/>
    <property type="evidence" value="ECO:0007669"/>
    <property type="project" value="UniProtKB-UniRule"/>
</dbReference>
<dbReference type="PROSITE" id="PS50071">
    <property type="entry name" value="HOMEOBOX_2"/>
    <property type="match status" value="1"/>
</dbReference>
<evidence type="ECO:0000256" key="4">
    <source>
        <dbReference type="PROSITE-ProRule" id="PRU00108"/>
    </source>
</evidence>
<feature type="DNA-binding region" description="Homeobox" evidence="4">
    <location>
        <begin position="152"/>
        <end position="211"/>
    </location>
</feature>
<dbReference type="InParanoid" id="A0A409VYY1"/>
<evidence type="ECO:0000313" key="9">
    <source>
        <dbReference type="Proteomes" id="UP000284706"/>
    </source>
</evidence>
<organism evidence="8 9">
    <name type="scientific">Gymnopilus dilepis</name>
    <dbReference type="NCBI Taxonomy" id="231916"/>
    <lineage>
        <taxon>Eukaryota</taxon>
        <taxon>Fungi</taxon>
        <taxon>Dikarya</taxon>
        <taxon>Basidiomycota</taxon>
        <taxon>Agaricomycotina</taxon>
        <taxon>Agaricomycetes</taxon>
        <taxon>Agaricomycetidae</taxon>
        <taxon>Agaricales</taxon>
        <taxon>Agaricineae</taxon>
        <taxon>Hymenogastraceae</taxon>
        <taxon>Gymnopilus</taxon>
    </lineage>
</organism>
<dbReference type="InterPro" id="IPR009057">
    <property type="entry name" value="Homeodomain-like_sf"/>
</dbReference>
<dbReference type="AlphaFoldDB" id="A0A409VYY1"/>
<dbReference type="GO" id="GO:0005634">
    <property type="term" value="C:nucleus"/>
    <property type="evidence" value="ECO:0007669"/>
    <property type="project" value="UniProtKB-SubCell"/>
</dbReference>
<keyword evidence="9" id="KW-1185">Reference proteome</keyword>
<comment type="subcellular location">
    <subcellularLocation>
        <location evidence="4 5">Nucleus</location>
    </subcellularLocation>
</comment>
<feature type="region of interest" description="Disordered" evidence="6">
    <location>
        <begin position="234"/>
        <end position="267"/>
    </location>
</feature>
<evidence type="ECO:0000256" key="6">
    <source>
        <dbReference type="SAM" id="MobiDB-lite"/>
    </source>
</evidence>
<feature type="domain" description="Homeobox" evidence="7">
    <location>
        <begin position="150"/>
        <end position="210"/>
    </location>
</feature>
<feature type="region of interest" description="Disordered" evidence="6">
    <location>
        <begin position="414"/>
        <end position="485"/>
    </location>
</feature>
<comment type="caution">
    <text evidence="8">The sequence shown here is derived from an EMBL/GenBank/DDBJ whole genome shotgun (WGS) entry which is preliminary data.</text>
</comment>
<evidence type="ECO:0000256" key="3">
    <source>
        <dbReference type="ARBA" id="ARBA00023242"/>
    </source>
</evidence>
<reference evidence="8 9" key="1">
    <citation type="journal article" date="2018" name="Evol. Lett.">
        <title>Horizontal gene cluster transfer increased hallucinogenic mushroom diversity.</title>
        <authorList>
            <person name="Reynolds H.T."/>
            <person name="Vijayakumar V."/>
            <person name="Gluck-Thaler E."/>
            <person name="Korotkin H.B."/>
            <person name="Matheny P.B."/>
            <person name="Slot J.C."/>
        </authorList>
    </citation>
    <scope>NUCLEOTIDE SEQUENCE [LARGE SCALE GENOMIC DNA]</scope>
    <source>
        <strain evidence="8 9">SRW20</strain>
    </source>
</reference>
<accession>A0A409VYY1</accession>
<sequence>MLPQKNLSTEWDILSEVVRISSSLREELAAKTEVGYPAQSPIKELDPPLPPMELPLPLEALEELSSLRVPHSIRKTILQCVHAQIVQIQQEYINAFKRTCLQTKHTHSTFVPDFHDIQQVYQASYKRHCVPMVKGLVSSISAKVASYRQPLPSEEKRIFNSEYTPMLEKYFEYNAYPSAQHQSFLAQKSMMTRRQIEVWFQNHRNRAKKDERTLRRNTTDFPLRMALAALQYTSPSPATESPFSSEEETASETSEVDRGDHRPTSCIDAFDDFRPDHAFPSVYPSSCPDPFASDPGNPRFPPPVWTRRPAKIASTSLTASVDIDDLSRMFHAKLNICEGVKKGRIPRMRQACAPWYTSTVTIPPQAPLPAFLPILPCHQSSSKLSSFLMTGFRFPAGARLHSVANAFNIPCPEEVKRTRKSSQLPRRSPMATPATITSRRRPASRISSSSSDYTSHSRSSSSSSRSRTPEPTTPPQSPTLNSSSVPQDVVVHRELDNLNFNTFYDNDTFGTAVEFPGVSGAMQGVTLGAAKQPPLPTLDFDALFTFTSPHDRQIWSRS</sequence>
<gene>
    <name evidence="8" type="ORF">CVT26_011253</name>
</gene>
<evidence type="ECO:0000256" key="5">
    <source>
        <dbReference type="RuleBase" id="RU000682"/>
    </source>
</evidence>
<evidence type="ECO:0000259" key="7">
    <source>
        <dbReference type="PROSITE" id="PS50071"/>
    </source>
</evidence>
<dbReference type="EMBL" id="NHYE01005501">
    <property type="protein sequence ID" value="PPQ71474.1"/>
    <property type="molecule type" value="Genomic_DNA"/>
</dbReference>
<dbReference type="InterPro" id="IPR017970">
    <property type="entry name" value="Homeobox_CS"/>
</dbReference>
<feature type="compositionally biased region" description="Low complexity" evidence="6">
    <location>
        <begin position="234"/>
        <end position="244"/>
    </location>
</feature>
<dbReference type="Proteomes" id="UP000284706">
    <property type="component" value="Unassembled WGS sequence"/>
</dbReference>
<dbReference type="CDD" id="cd00086">
    <property type="entry name" value="homeodomain"/>
    <property type="match status" value="1"/>
</dbReference>
<dbReference type="Gene3D" id="1.10.10.60">
    <property type="entry name" value="Homeodomain-like"/>
    <property type="match status" value="1"/>
</dbReference>
<dbReference type="STRING" id="231916.A0A409VYY1"/>
<protein>
    <recommendedName>
        <fullName evidence="7">Homeobox domain-containing protein</fullName>
    </recommendedName>
</protein>
<dbReference type="OrthoDB" id="6159439at2759"/>
<dbReference type="SUPFAM" id="SSF46689">
    <property type="entry name" value="Homeodomain-like"/>
    <property type="match status" value="1"/>
</dbReference>
<evidence type="ECO:0000256" key="2">
    <source>
        <dbReference type="ARBA" id="ARBA00023155"/>
    </source>
</evidence>
<dbReference type="InterPro" id="IPR001356">
    <property type="entry name" value="HD"/>
</dbReference>
<keyword evidence="2 4" id="KW-0371">Homeobox</keyword>
<keyword evidence="3 4" id="KW-0539">Nucleus</keyword>
<dbReference type="GO" id="GO:0000981">
    <property type="term" value="F:DNA-binding transcription factor activity, RNA polymerase II-specific"/>
    <property type="evidence" value="ECO:0007669"/>
    <property type="project" value="InterPro"/>
</dbReference>
<name>A0A409VYY1_9AGAR</name>
<evidence type="ECO:0000313" key="8">
    <source>
        <dbReference type="EMBL" id="PPQ71474.1"/>
    </source>
</evidence>
<dbReference type="Pfam" id="PF00046">
    <property type="entry name" value="Homeodomain"/>
    <property type="match status" value="1"/>
</dbReference>
<proteinExistence type="predicted"/>
<evidence type="ECO:0000256" key="1">
    <source>
        <dbReference type="ARBA" id="ARBA00023125"/>
    </source>
</evidence>
<dbReference type="SMART" id="SM00389">
    <property type="entry name" value="HOX"/>
    <property type="match status" value="1"/>
</dbReference>
<dbReference type="PROSITE" id="PS00027">
    <property type="entry name" value="HOMEOBOX_1"/>
    <property type="match status" value="1"/>
</dbReference>
<feature type="compositionally biased region" description="Low complexity" evidence="6">
    <location>
        <begin position="444"/>
        <end position="470"/>
    </location>
</feature>
<keyword evidence="1 4" id="KW-0238">DNA-binding</keyword>